<feature type="region of interest" description="Disordered" evidence="1">
    <location>
        <begin position="332"/>
        <end position="591"/>
    </location>
</feature>
<dbReference type="GO" id="GO:0006357">
    <property type="term" value="P:regulation of transcription by RNA polymerase II"/>
    <property type="evidence" value="ECO:0007669"/>
    <property type="project" value="InterPro"/>
</dbReference>
<dbReference type="SMART" id="SM00385">
    <property type="entry name" value="CYCLIN"/>
    <property type="match status" value="2"/>
</dbReference>
<dbReference type="GO" id="GO:0016538">
    <property type="term" value="F:cyclin-dependent protein serine/threonine kinase regulator activity"/>
    <property type="evidence" value="ECO:0007669"/>
    <property type="project" value="InterPro"/>
</dbReference>
<feature type="compositionally biased region" description="Basic and acidic residues" evidence="1">
    <location>
        <begin position="361"/>
        <end position="390"/>
    </location>
</feature>
<comment type="caution">
    <text evidence="3">The sequence shown here is derived from an EMBL/GenBank/DDBJ whole genome shotgun (WGS) entry which is preliminary data.</text>
</comment>
<accession>W7U1X8</accession>
<dbReference type="InterPro" id="IPR036915">
    <property type="entry name" value="Cyclin-like_sf"/>
</dbReference>
<feature type="compositionally biased region" description="Low complexity" evidence="1">
    <location>
        <begin position="442"/>
        <end position="452"/>
    </location>
</feature>
<evidence type="ECO:0000313" key="4">
    <source>
        <dbReference type="Proteomes" id="UP000019335"/>
    </source>
</evidence>
<dbReference type="CDD" id="cd20533">
    <property type="entry name" value="CYCLIN_CCNL_rpt2"/>
    <property type="match status" value="1"/>
</dbReference>
<gene>
    <name evidence="3" type="ORF">Naga_100017g39</name>
</gene>
<feature type="region of interest" description="Disordered" evidence="1">
    <location>
        <begin position="1"/>
        <end position="22"/>
    </location>
</feature>
<dbReference type="PIRSF" id="PIRSF036580">
    <property type="entry name" value="Cyclin_L"/>
    <property type="match status" value="1"/>
</dbReference>
<feature type="compositionally biased region" description="Basic residues" evidence="1">
    <location>
        <begin position="531"/>
        <end position="540"/>
    </location>
</feature>
<dbReference type="SUPFAM" id="SSF47954">
    <property type="entry name" value="Cyclin-like"/>
    <property type="match status" value="2"/>
</dbReference>
<feature type="compositionally biased region" description="Basic and acidic residues" evidence="1">
    <location>
        <begin position="513"/>
        <end position="530"/>
    </location>
</feature>
<dbReference type="FunFam" id="1.10.472.10:FF:000031">
    <property type="entry name" value="cyclin-L1-1-like isoform X1"/>
    <property type="match status" value="1"/>
</dbReference>
<dbReference type="PANTHER" id="PTHR10026">
    <property type="entry name" value="CYCLIN"/>
    <property type="match status" value="1"/>
</dbReference>
<dbReference type="OrthoDB" id="10264655at2759"/>
<evidence type="ECO:0000313" key="3">
    <source>
        <dbReference type="EMBL" id="EWM29818.1"/>
    </source>
</evidence>
<dbReference type="AlphaFoldDB" id="W7U1X8"/>
<reference evidence="3 4" key="1">
    <citation type="journal article" date="2014" name="Mol. Plant">
        <title>Chromosome Scale Genome Assembly and Transcriptome Profiling of Nannochloropsis gaditana in Nitrogen Depletion.</title>
        <authorList>
            <person name="Corteggiani Carpinelli E."/>
            <person name="Telatin A."/>
            <person name="Vitulo N."/>
            <person name="Forcato C."/>
            <person name="D'Angelo M."/>
            <person name="Schiavon R."/>
            <person name="Vezzi A."/>
            <person name="Giacometti G.M."/>
            <person name="Morosinotto T."/>
            <person name="Valle G."/>
        </authorList>
    </citation>
    <scope>NUCLEOTIDE SEQUENCE [LARGE SCALE GENOMIC DNA]</scope>
    <source>
        <strain evidence="3 4">B-31</strain>
    </source>
</reference>
<feature type="compositionally biased region" description="Basic and acidic residues" evidence="1">
    <location>
        <begin position="332"/>
        <end position="342"/>
    </location>
</feature>
<feature type="domain" description="Cyclin-like" evidence="2">
    <location>
        <begin position="214"/>
        <end position="296"/>
    </location>
</feature>
<evidence type="ECO:0000256" key="1">
    <source>
        <dbReference type="SAM" id="MobiDB-lite"/>
    </source>
</evidence>
<protein>
    <submittedName>
        <fullName evidence="3">Ania-6a type cyclin</fullName>
    </submittedName>
</protein>
<sequence length="591" mass="66203">MVQASPLVPTAPAQAEEAPATKEDVSLGELDGLEDVSVDGEWHEVVLLPRHVLRESPSRRLGVPEAVERRHRIFGCELIQEAGILLRQPQVVMATAQTLFHRFFYRRALTSERAQDVPEPGPGKSPRVFLFDAFTVAMGCVFLASKLEEKPRAPRDVLFVFHHMCRRRRGLGPSLLEVTSVRYHDLREALLMIEKYVLKELGFGFYSIMDHPHKFILYYIKTLDGTPTLAQRAWNYLNDSLRLDCCVRFRAELIACTALYMASRDLGVKLPDDPPWFALFGASLEEMRHVGNVILSLYREKDEEGEEAPLRWLEPLHPGSLVAMEALRKVEGKEGKEGKGKGQGESTDSPGAMEVDGAEEGSEKHGGGGASKEGERGEGGKGFKGRRDVGEAVGARGARSMEENGDGECGEEGGISKATDQVSGARLSRSPSAPFSPPSSSSPPRLRPVSAAGGKKRSGLSSPRSNRPRRQSSSPASRSRSRSWGRDGRGRSEVQRQGHRRSRSRSRSQGKGRGRERGSGGEREYRGGSRHDKRHRRHRRDGGDKDGFHARRNREGEDLRARDWRNEPESKERRKYEDKIRERRRDHSRER</sequence>
<dbReference type="InterPro" id="IPR043198">
    <property type="entry name" value="Cyclin/Ssn8"/>
</dbReference>
<feature type="domain" description="Cyclin-like" evidence="2">
    <location>
        <begin position="77"/>
        <end position="195"/>
    </location>
</feature>
<dbReference type="Proteomes" id="UP000019335">
    <property type="component" value="Chromosome 2"/>
</dbReference>
<organism evidence="3 4">
    <name type="scientific">Nannochloropsis gaditana</name>
    <dbReference type="NCBI Taxonomy" id="72520"/>
    <lineage>
        <taxon>Eukaryota</taxon>
        <taxon>Sar</taxon>
        <taxon>Stramenopiles</taxon>
        <taxon>Ochrophyta</taxon>
        <taxon>Eustigmatophyceae</taxon>
        <taxon>Eustigmatales</taxon>
        <taxon>Monodopsidaceae</taxon>
        <taxon>Nannochloropsis</taxon>
    </lineage>
</organism>
<dbReference type="EMBL" id="AZIL01000116">
    <property type="protein sequence ID" value="EWM29818.1"/>
    <property type="molecule type" value="Genomic_DNA"/>
</dbReference>
<name>W7U1X8_9STRA</name>
<feature type="compositionally biased region" description="Basic and acidic residues" evidence="1">
    <location>
        <begin position="484"/>
        <end position="496"/>
    </location>
</feature>
<dbReference type="InterPro" id="IPR013763">
    <property type="entry name" value="Cyclin-like_dom"/>
</dbReference>
<evidence type="ECO:0000259" key="2">
    <source>
        <dbReference type="SMART" id="SM00385"/>
    </source>
</evidence>
<dbReference type="Gene3D" id="1.10.472.10">
    <property type="entry name" value="Cyclin-like"/>
    <property type="match status" value="2"/>
</dbReference>
<feature type="compositionally biased region" description="Basic and acidic residues" evidence="1">
    <location>
        <begin position="541"/>
        <end position="591"/>
    </location>
</feature>
<dbReference type="CDD" id="cd20532">
    <property type="entry name" value="CYCLIN_CCNL_rpt1"/>
    <property type="match status" value="1"/>
</dbReference>
<proteinExistence type="predicted"/>
<feature type="compositionally biased region" description="Basic residues" evidence="1">
    <location>
        <begin position="497"/>
        <end position="512"/>
    </location>
</feature>
<keyword evidence="4" id="KW-1185">Reference proteome</keyword>
<feature type="compositionally biased region" description="Low complexity" evidence="1">
    <location>
        <begin position="459"/>
        <end position="478"/>
    </location>
</feature>